<evidence type="ECO:0000259" key="8">
    <source>
        <dbReference type="Pfam" id="PF00924"/>
    </source>
</evidence>
<feature type="transmembrane region" description="Helical" evidence="7">
    <location>
        <begin position="102"/>
        <end position="121"/>
    </location>
</feature>
<dbReference type="SUPFAM" id="SSF50182">
    <property type="entry name" value="Sm-like ribonucleoproteins"/>
    <property type="match status" value="1"/>
</dbReference>
<protein>
    <submittedName>
        <fullName evidence="11">Mechanosensitive ion channel</fullName>
    </submittedName>
</protein>
<feature type="transmembrane region" description="Helical" evidence="7">
    <location>
        <begin position="133"/>
        <end position="149"/>
    </location>
</feature>
<name>A0A506UD41_9HYPH</name>
<dbReference type="AlphaFoldDB" id="A0A506UD41"/>
<feature type="transmembrane region" description="Helical" evidence="7">
    <location>
        <begin position="211"/>
        <end position="231"/>
    </location>
</feature>
<keyword evidence="6 7" id="KW-0472">Membrane</keyword>
<dbReference type="InterPro" id="IPR010920">
    <property type="entry name" value="LSM_dom_sf"/>
</dbReference>
<keyword evidence="5 7" id="KW-1133">Transmembrane helix</keyword>
<dbReference type="InterPro" id="IPR049278">
    <property type="entry name" value="MS_channel_C"/>
</dbReference>
<dbReference type="InterPro" id="IPR052702">
    <property type="entry name" value="MscS-like_channel"/>
</dbReference>
<dbReference type="Pfam" id="PF21088">
    <property type="entry name" value="MS_channel_1st"/>
    <property type="match status" value="1"/>
</dbReference>
<dbReference type="InterPro" id="IPR023408">
    <property type="entry name" value="MscS_beta-dom_sf"/>
</dbReference>
<dbReference type="Pfam" id="PF00924">
    <property type="entry name" value="MS_channel_2nd"/>
    <property type="match status" value="1"/>
</dbReference>
<dbReference type="PANTHER" id="PTHR30347">
    <property type="entry name" value="POTASSIUM CHANNEL RELATED"/>
    <property type="match status" value="1"/>
</dbReference>
<evidence type="ECO:0000259" key="10">
    <source>
        <dbReference type="Pfam" id="PF21088"/>
    </source>
</evidence>
<evidence type="ECO:0000256" key="7">
    <source>
        <dbReference type="SAM" id="Phobius"/>
    </source>
</evidence>
<evidence type="ECO:0000256" key="3">
    <source>
        <dbReference type="ARBA" id="ARBA00022475"/>
    </source>
</evidence>
<evidence type="ECO:0000313" key="12">
    <source>
        <dbReference type="Proteomes" id="UP000320314"/>
    </source>
</evidence>
<comment type="subcellular location">
    <subcellularLocation>
        <location evidence="1">Cell membrane</location>
        <topology evidence="1">Multi-pass membrane protein</topology>
    </subcellularLocation>
</comment>
<gene>
    <name evidence="11" type="ORF">FJU11_03795</name>
</gene>
<dbReference type="SUPFAM" id="SSF82689">
    <property type="entry name" value="Mechanosensitive channel protein MscS (YggB), C-terminal domain"/>
    <property type="match status" value="1"/>
</dbReference>
<dbReference type="InterPro" id="IPR011014">
    <property type="entry name" value="MscS_channel_TM-2"/>
</dbReference>
<keyword evidence="12" id="KW-1185">Reference proteome</keyword>
<feature type="transmembrane region" description="Helical" evidence="7">
    <location>
        <begin position="77"/>
        <end position="96"/>
    </location>
</feature>
<comment type="similarity">
    <text evidence="2">Belongs to the MscS (TC 1.A.23) family.</text>
</comment>
<sequence>MNISEAAIVAWLSDVKNAFVVAVSSPAALIQIGVILAAFIVARPVGGLFERRLERRARGLRTSAGVLRLVVATLRRMRLVVFVAILWIVRLALLSANRPAQSGLIIAVLYLATAWLVIGVLTRIIRNRTLSRLVALAIWCYVAVKVVGIEHPVVTALDRMAIDIGTFHLSALFVIKIVAVTMALFWFAVFSGNFIENRISRTEDLSPSLKVLLAKLAKIALIAFAGAIALRATGIDLTALTVFSGAVGVGVGLGLQKVVSNFLSGIIILLDKSIKPGDTIELGDTFGWIRELRARFVSVITRDGREYLIPNEDLIAQRVINWSFSSDLVRINVEFGVAYDSNPHEVSRIAIEAARGVPRVIADQAPVCWLTAFGDSSLDFTLRFWIHDPQAGLTNIRGQVLLALWDAFQEAGIRIPFPHREILMHTPVEVTRPERRPPNHASDEH</sequence>
<dbReference type="EMBL" id="VHLH01000004">
    <property type="protein sequence ID" value="TPW31326.1"/>
    <property type="molecule type" value="Genomic_DNA"/>
</dbReference>
<feature type="transmembrane region" description="Helical" evidence="7">
    <location>
        <begin position="18"/>
        <end position="42"/>
    </location>
</feature>
<feature type="domain" description="Mechanosensitive ion channel MscS" evidence="8">
    <location>
        <begin position="258"/>
        <end position="323"/>
    </location>
</feature>
<dbReference type="GO" id="GO:0005886">
    <property type="term" value="C:plasma membrane"/>
    <property type="evidence" value="ECO:0007669"/>
    <property type="project" value="UniProtKB-SubCell"/>
</dbReference>
<reference evidence="11 12" key="1">
    <citation type="submission" date="2019-06" db="EMBL/GenBank/DDBJ databases">
        <authorList>
            <person name="Li M."/>
        </authorList>
    </citation>
    <scope>NUCLEOTIDE SEQUENCE [LARGE SCALE GENOMIC DNA]</scope>
    <source>
        <strain evidence="11 12">BGMRC6574</strain>
    </source>
</reference>
<organism evidence="11 12">
    <name type="scientific">Pararhizobium mangrovi</name>
    <dbReference type="NCBI Taxonomy" id="2590452"/>
    <lineage>
        <taxon>Bacteria</taxon>
        <taxon>Pseudomonadati</taxon>
        <taxon>Pseudomonadota</taxon>
        <taxon>Alphaproteobacteria</taxon>
        <taxon>Hyphomicrobiales</taxon>
        <taxon>Rhizobiaceae</taxon>
        <taxon>Rhizobium/Agrobacterium group</taxon>
        <taxon>Pararhizobium</taxon>
    </lineage>
</organism>
<dbReference type="PANTHER" id="PTHR30347:SF1">
    <property type="entry name" value="MECHANOSENSITIVE CHANNEL MSCK"/>
    <property type="match status" value="1"/>
</dbReference>
<dbReference type="InterPro" id="IPR049142">
    <property type="entry name" value="MS_channel_1st"/>
</dbReference>
<dbReference type="Gene3D" id="2.30.30.60">
    <property type="match status" value="1"/>
</dbReference>
<dbReference type="RefSeq" id="WP_141165689.1">
    <property type="nucleotide sequence ID" value="NZ_VHLH01000004.1"/>
</dbReference>
<comment type="caution">
    <text evidence="11">The sequence shown here is derived from an EMBL/GenBank/DDBJ whole genome shotgun (WGS) entry which is preliminary data.</text>
</comment>
<dbReference type="SUPFAM" id="SSF82861">
    <property type="entry name" value="Mechanosensitive channel protein MscS (YggB), transmembrane region"/>
    <property type="match status" value="1"/>
</dbReference>
<dbReference type="InterPro" id="IPR006685">
    <property type="entry name" value="MscS_channel_2nd"/>
</dbReference>
<keyword evidence="3" id="KW-1003">Cell membrane</keyword>
<accession>A0A506UD41</accession>
<feature type="domain" description="Mechanosensitive ion channel MscS C-terminal" evidence="9">
    <location>
        <begin position="331"/>
        <end position="415"/>
    </location>
</feature>
<dbReference type="InterPro" id="IPR011066">
    <property type="entry name" value="MscS_channel_C_sf"/>
</dbReference>
<keyword evidence="4 7" id="KW-0812">Transmembrane</keyword>
<dbReference type="Proteomes" id="UP000320314">
    <property type="component" value="Unassembled WGS sequence"/>
</dbReference>
<evidence type="ECO:0000256" key="4">
    <source>
        <dbReference type="ARBA" id="ARBA00022692"/>
    </source>
</evidence>
<dbReference type="Pfam" id="PF21082">
    <property type="entry name" value="MS_channel_3rd"/>
    <property type="match status" value="1"/>
</dbReference>
<feature type="domain" description="Mechanosensitive ion channel transmembrane helices 2/3" evidence="10">
    <location>
        <begin position="215"/>
        <end position="256"/>
    </location>
</feature>
<dbReference type="Gene3D" id="1.10.287.1260">
    <property type="match status" value="1"/>
</dbReference>
<evidence type="ECO:0000259" key="9">
    <source>
        <dbReference type="Pfam" id="PF21082"/>
    </source>
</evidence>
<evidence type="ECO:0000256" key="2">
    <source>
        <dbReference type="ARBA" id="ARBA00008017"/>
    </source>
</evidence>
<evidence type="ECO:0000256" key="1">
    <source>
        <dbReference type="ARBA" id="ARBA00004651"/>
    </source>
</evidence>
<evidence type="ECO:0000256" key="6">
    <source>
        <dbReference type="ARBA" id="ARBA00023136"/>
    </source>
</evidence>
<evidence type="ECO:0000256" key="5">
    <source>
        <dbReference type="ARBA" id="ARBA00022989"/>
    </source>
</evidence>
<dbReference type="OrthoDB" id="9799209at2"/>
<dbReference type="Gene3D" id="3.30.70.100">
    <property type="match status" value="1"/>
</dbReference>
<proteinExistence type="inferred from homology"/>
<dbReference type="GO" id="GO:0008381">
    <property type="term" value="F:mechanosensitive monoatomic ion channel activity"/>
    <property type="evidence" value="ECO:0007669"/>
    <property type="project" value="UniProtKB-ARBA"/>
</dbReference>
<feature type="transmembrane region" description="Helical" evidence="7">
    <location>
        <begin position="169"/>
        <end position="190"/>
    </location>
</feature>
<evidence type="ECO:0000313" key="11">
    <source>
        <dbReference type="EMBL" id="TPW31326.1"/>
    </source>
</evidence>